<dbReference type="HOGENOM" id="CLU_1245807_0_0_1"/>
<comment type="caution">
    <text evidence="1">The sequence shown here is derived from an EMBL/GenBank/DDBJ whole genome shotgun (WGS) entry which is preliminary data.</text>
</comment>
<organism evidence="1 2">
    <name type="scientific">Serendipita indica (strain DSM 11827)</name>
    <name type="common">Root endophyte fungus</name>
    <name type="synonym">Piriformospora indica</name>
    <dbReference type="NCBI Taxonomy" id="1109443"/>
    <lineage>
        <taxon>Eukaryota</taxon>
        <taxon>Fungi</taxon>
        <taxon>Dikarya</taxon>
        <taxon>Basidiomycota</taxon>
        <taxon>Agaricomycotina</taxon>
        <taxon>Agaricomycetes</taxon>
        <taxon>Sebacinales</taxon>
        <taxon>Serendipitaceae</taxon>
        <taxon>Serendipita</taxon>
    </lineage>
</organism>
<reference evidence="1 2" key="1">
    <citation type="journal article" date="2011" name="PLoS Pathog.">
        <title>Endophytic Life Strategies Decoded by Genome and Transcriptome Analyses of the Mutualistic Root Symbiont Piriformospora indica.</title>
        <authorList>
            <person name="Zuccaro A."/>
            <person name="Lahrmann U."/>
            <person name="Guldener U."/>
            <person name="Langen G."/>
            <person name="Pfiffi S."/>
            <person name="Biedenkopf D."/>
            <person name="Wong P."/>
            <person name="Samans B."/>
            <person name="Grimm C."/>
            <person name="Basiewicz M."/>
            <person name="Murat C."/>
            <person name="Martin F."/>
            <person name="Kogel K.H."/>
        </authorList>
    </citation>
    <scope>NUCLEOTIDE SEQUENCE [LARGE SCALE GENOMIC DNA]</scope>
    <source>
        <strain evidence="1 2">DSM 11827</strain>
    </source>
</reference>
<dbReference type="Proteomes" id="UP000007148">
    <property type="component" value="Unassembled WGS sequence"/>
</dbReference>
<gene>
    <name evidence="1" type="ORF">PIIN_09083</name>
</gene>
<dbReference type="OrthoDB" id="2103061at2759"/>
<dbReference type="InParanoid" id="G4TUV5"/>
<proteinExistence type="predicted"/>
<accession>G4TUV5</accession>
<evidence type="ECO:0000313" key="2">
    <source>
        <dbReference type="Proteomes" id="UP000007148"/>
    </source>
</evidence>
<evidence type="ECO:0000313" key="1">
    <source>
        <dbReference type="EMBL" id="CCA75098.1"/>
    </source>
</evidence>
<protein>
    <submittedName>
        <fullName evidence="1">Uncharacterized protein</fullName>
    </submittedName>
</protein>
<sequence length="222" mass="24849">MSALRYAPYYGLQQSTAPSPPLGSANVGFDYVMAMHWSHLRPPPGHDSYPVTPESFVTASPPPNIIVPLSLFPINTEQHPETWEWAAQATSSPLLPPPTIREPSPSPLLLTVPLTTPETRQPSRKAHVVPPDFLHNCFPLDSEAHAQKRKALADVMTADWKKENRMEPHESLLLDFMRLDSQRNRWTCIFYAGGSPCGSSYKKRIRPRVTSVSIYNISPMPV</sequence>
<dbReference type="EMBL" id="CAFZ01000397">
    <property type="protein sequence ID" value="CCA75098.1"/>
    <property type="molecule type" value="Genomic_DNA"/>
</dbReference>
<keyword evidence="2" id="KW-1185">Reference proteome</keyword>
<name>G4TUV5_SERID</name>
<dbReference type="AlphaFoldDB" id="G4TUV5"/>